<keyword evidence="3" id="KW-1185">Reference proteome</keyword>
<dbReference type="STRING" id="1586287.BBK82_41950"/>
<dbReference type="InterPro" id="IPR013332">
    <property type="entry name" value="KPR_N"/>
</dbReference>
<dbReference type="SUPFAM" id="SSF51735">
    <property type="entry name" value="NAD(P)-binding Rossmann-fold domains"/>
    <property type="match status" value="1"/>
</dbReference>
<protein>
    <submittedName>
        <fullName evidence="2">Ketopantoate reductase</fullName>
    </submittedName>
</protein>
<dbReference type="OrthoDB" id="9793586at2"/>
<dbReference type="InterPro" id="IPR036291">
    <property type="entry name" value="NAD(P)-bd_dom_sf"/>
</dbReference>
<evidence type="ECO:0000313" key="3">
    <source>
        <dbReference type="Proteomes" id="UP000093053"/>
    </source>
</evidence>
<dbReference type="Proteomes" id="UP000093053">
    <property type="component" value="Chromosome"/>
</dbReference>
<accession>A0A1B2I0K1</accession>
<evidence type="ECO:0000259" key="1">
    <source>
        <dbReference type="Pfam" id="PF02558"/>
    </source>
</evidence>
<gene>
    <name evidence="2" type="ORF">BBK82_41950</name>
</gene>
<organism evidence="2 3">
    <name type="scientific">Lentzea guizhouensis</name>
    <dbReference type="NCBI Taxonomy" id="1586287"/>
    <lineage>
        <taxon>Bacteria</taxon>
        <taxon>Bacillati</taxon>
        <taxon>Actinomycetota</taxon>
        <taxon>Actinomycetes</taxon>
        <taxon>Pseudonocardiales</taxon>
        <taxon>Pseudonocardiaceae</taxon>
        <taxon>Lentzea</taxon>
    </lineage>
</organism>
<dbReference type="EMBL" id="CP016793">
    <property type="protein sequence ID" value="ANZ43481.1"/>
    <property type="molecule type" value="Genomic_DNA"/>
</dbReference>
<proteinExistence type="predicted"/>
<feature type="domain" description="Ketopantoate reductase N-terminal" evidence="1">
    <location>
        <begin position="3"/>
        <end position="125"/>
    </location>
</feature>
<reference evidence="2 3" key="1">
    <citation type="submission" date="2016-07" db="EMBL/GenBank/DDBJ databases">
        <title>Complete genome sequence of the Lentzea guizhouensis DHS C013.</title>
        <authorList>
            <person name="Cao C."/>
        </authorList>
    </citation>
    <scope>NUCLEOTIDE SEQUENCE [LARGE SCALE GENOMIC DNA]</scope>
    <source>
        <strain evidence="2 3">DHS C013</strain>
    </source>
</reference>
<name>A0A1B2I0K1_9PSEU</name>
<dbReference type="Pfam" id="PF02558">
    <property type="entry name" value="ApbA"/>
    <property type="match status" value="1"/>
</dbReference>
<evidence type="ECO:0000313" key="2">
    <source>
        <dbReference type="EMBL" id="ANZ43481.1"/>
    </source>
</evidence>
<dbReference type="AlphaFoldDB" id="A0A1B2I0K1"/>
<dbReference type="KEGG" id="led:BBK82_41950"/>
<dbReference type="Gene3D" id="3.40.50.720">
    <property type="entry name" value="NAD(P)-binding Rossmann-like Domain"/>
    <property type="match status" value="1"/>
</dbReference>
<sequence length="315" mass="34116">MRILMFGRGTIATLYGWAFAKAGHEVEFYVRPGRSAQLPPAVDLRIRDGRKRGAAVTERWPTTLREDVDADYDLVVLSVNHDQLDDAVEFLSTRVGGATVLMFGNVWADPAAVVSALPASQVVWGFPGGGGGFDGSTLRGGVVKNVFLGFVDDSNRGARYQAVRDLFRGAGFAVSQSRDFRSWLWFHFIMDAGLLTQGLAVGGRAELARSRTAARDVFLLMREMVPLLKAKGGTPRLGAAVVSRVPAVLLGFALRKVLGGKNMLSFLTEELERAGHTSGELAGVYARDVLADARRLGVPLPRLTALEPLFAVKHH</sequence>